<evidence type="ECO:0000259" key="16">
    <source>
        <dbReference type="PROSITE" id="PS51042"/>
    </source>
</evidence>
<evidence type="ECO:0000256" key="8">
    <source>
        <dbReference type="ARBA" id="ARBA00023163"/>
    </source>
</evidence>
<keyword evidence="3" id="KW-0677">Repeat</keyword>
<keyword evidence="7 10" id="KW-0371">Homeobox</keyword>
<comment type="similarity">
    <text evidence="2 12">Belongs to the CUT homeobox family.</text>
</comment>
<evidence type="ECO:0000256" key="10">
    <source>
        <dbReference type="PROSITE-ProRule" id="PRU00108"/>
    </source>
</evidence>
<dbReference type="InterPro" id="IPR017970">
    <property type="entry name" value="Homeobox_CS"/>
</dbReference>
<evidence type="ECO:0000256" key="11">
    <source>
        <dbReference type="RuleBase" id="RU000682"/>
    </source>
</evidence>
<dbReference type="GO" id="GO:0005634">
    <property type="term" value="C:nucleus"/>
    <property type="evidence" value="ECO:0007669"/>
    <property type="project" value="UniProtKB-SubCell"/>
</dbReference>
<feature type="compositionally biased region" description="Acidic residues" evidence="14">
    <location>
        <begin position="928"/>
        <end position="938"/>
    </location>
</feature>
<feature type="domain" description="CUT" evidence="16">
    <location>
        <begin position="546"/>
        <end position="636"/>
    </location>
</feature>
<dbReference type="GO" id="GO:0000977">
    <property type="term" value="F:RNA polymerase II transcription regulatory region sequence-specific DNA binding"/>
    <property type="evidence" value="ECO:0007669"/>
    <property type="project" value="TreeGrafter"/>
</dbReference>
<dbReference type="PROSITE" id="PS51042">
    <property type="entry name" value="CUT"/>
    <property type="match status" value="3"/>
</dbReference>
<dbReference type="Proteomes" id="UP000024635">
    <property type="component" value="Unassembled WGS sequence"/>
</dbReference>
<dbReference type="InterPro" id="IPR003350">
    <property type="entry name" value="CUT_dom"/>
</dbReference>
<reference evidence="18" key="1">
    <citation type="journal article" date="2015" name="Nat. Genet.">
        <title>The genome and transcriptome of the zoonotic hookworm Ancylostoma ceylanicum identify infection-specific gene families.</title>
        <authorList>
            <person name="Schwarz E.M."/>
            <person name="Hu Y."/>
            <person name="Antoshechkin I."/>
            <person name="Miller M.M."/>
            <person name="Sternberg P.W."/>
            <person name="Aroian R.V."/>
        </authorList>
    </citation>
    <scope>NUCLEOTIDE SEQUENCE</scope>
    <source>
        <strain evidence="18">HY135</strain>
    </source>
</reference>
<feature type="compositionally biased region" description="Polar residues" evidence="14">
    <location>
        <begin position="888"/>
        <end position="899"/>
    </location>
</feature>
<dbReference type="Pfam" id="PF00046">
    <property type="entry name" value="Homeodomain"/>
    <property type="match status" value="1"/>
</dbReference>
<dbReference type="PROSITE" id="PS00027">
    <property type="entry name" value="HOMEOBOX_1"/>
    <property type="match status" value="1"/>
</dbReference>
<dbReference type="CDD" id="cd00086">
    <property type="entry name" value="homeodomain"/>
    <property type="match status" value="1"/>
</dbReference>
<keyword evidence="6 10" id="KW-0238">DNA-binding</keyword>
<sequence>MESYVRSWKNVSWENVQLRVDGEIKAIGTRQDEAESGRKILVDESNKYRQRTDKETRRVALPLIKAFQKEVDQLTAREKSTEAALIEICSQLTNLPDPTPILEQAIIWKSQAEKTNIAVEEANHLRAQIALVQSELADLKNQDVTIRQLRDSITKLEEEKTREVEKAIEEVEKELRDEFSVRDHETTMRSDKLKAENAALEKKVSELETLMRDAQRRLDAARVAADRKEALENEQIDIMTRDLNDANRRVTSLESELSRVTAELAEARASSQRGGLEDIAALGGLMKEKDEHIARLTEENRRLIETAAADAKKARARCDELTAELNKKSHQVQQLEALLADQSDYEAIKKELRLLREIEFGEAATANEDSIARLGETVQSLDRLLAAKNRRLQNDNALLRQANERYQGDEVMQAILAGSHQAVVEAVSTRVGREVAEGYVDKDAEQATRTSNPETQEPATVVKQDSNEEQNLFKILMNMGTPAAATSKVDNGSSAAHPDHDHSPSSDIPFEHFRYSPKLTNYTGEPAKTPQELKAIQDLQIRVAANVRALGGRALNTAEIARQCKRLMVAYNIGQRLFAKYVMNQVVKSQGSLSELLSKPRHWSKLTDKGREAFRRIYGWISDAEAVDLLCSLSPRRVWPSEVRVEHPTPESLWESNSGLLPPEEPDENSFKRAASAREDQLLLQYRLAGTNQAANAGSTTRNSRWRHDDIPKEKIMSIFQTELAKLREQESTLERAIATRSFGSGHVRRSDEAAPSYHEMSHNERLASISHAHQVMSARMRVGLSPITQDQFEMFGHIDTEDVVKQIKEFLSMNSISQRQFGEHVLGLSQGSVSDLLARPKQWNMLTQKGREPFIRMKLFMREVLQSANKERKSAAESSEGAASKANDTSTGTVTSPTIKVKREIPDEEEEVVALPRSEFDSISDPQDSEPGADGEEVDTALLVRKVKDRLHLHGISQRLFGEAVLGISAGGCSELFLRPRRWSTLSVRGREPFEKMRAWLADKDAVQRLLAKERLQMDAGLPLEKNLVNGNGKRLSDPPYEPPPRKVQRTIITEQQKEALRFVFQHEHHPSQKTVELLSLKLNLNIRTVNNWFHNHRTRQKASLKEGKVYPPAVTNLPTSKNWQQDLHTILENASRFALMDEAPPTMVPVPATPLFTSSGDERANSSLLFSNEDREHPATAASTSPLFSSEERCEKASQLDRAVAKMRMLAASKSA</sequence>
<protein>
    <recommendedName>
        <fullName evidence="12">Homeobox protein cut-like</fullName>
    </recommendedName>
</protein>
<organism evidence="17 18">
    <name type="scientific">Ancylostoma ceylanicum</name>
    <dbReference type="NCBI Taxonomy" id="53326"/>
    <lineage>
        <taxon>Eukaryota</taxon>
        <taxon>Metazoa</taxon>
        <taxon>Ecdysozoa</taxon>
        <taxon>Nematoda</taxon>
        <taxon>Chromadorea</taxon>
        <taxon>Rhabditida</taxon>
        <taxon>Rhabditina</taxon>
        <taxon>Rhabditomorpha</taxon>
        <taxon>Strongyloidea</taxon>
        <taxon>Ancylostomatidae</taxon>
        <taxon>Ancylostomatinae</taxon>
        <taxon>Ancylostoma</taxon>
    </lineage>
</organism>
<dbReference type="AlphaFoldDB" id="A0A016SN14"/>
<dbReference type="GO" id="GO:0000981">
    <property type="term" value="F:DNA-binding transcription factor activity, RNA polymerase II-specific"/>
    <property type="evidence" value="ECO:0007669"/>
    <property type="project" value="InterPro"/>
</dbReference>
<feature type="region of interest" description="Disordered" evidence="14">
    <location>
        <begin position="872"/>
        <end position="938"/>
    </location>
</feature>
<evidence type="ECO:0000256" key="7">
    <source>
        <dbReference type="ARBA" id="ARBA00023155"/>
    </source>
</evidence>
<dbReference type="SUPFAM" id="SSF47413">
    <property type="entry name" value="lambda repressor-like DNA-binding domains"/>
    <property type="match status" value="3"/>
</dbReference>
<gene>
    <name evidence="17" type="primary">Acey_s0203.g1855</name>
    <name evidence="17" type="synonym">Acey-ceh-44</name>
    <name evidence="17" type="ORF">Y032_0203g1855</name>
</gene>
<evidence type="ECO:0000313" key="18">
    <source>
        <dbReference type="Proteomes" id="UP000024635"/>
    </source>
</evidence>
<accession>A0A016SN14</accession>
<dbReference type="GO" id="GO:0030154">
    <property type="term" value="P:cell differentiation"/>
    <property type="evidence" value="ECO:0007669"/>
    <property type="project" value="UniProtKB-ARBA"/>
</dbReference>
<feature type="domain" description="Homeobox" evidence="15">
    <location>
        <begin position="1045"/>
        <end position="1105"/>
    </location>
</feature>
<dbReference type="InterPro" id="IPR009057">
    <property type="entry name" value="Homeodomain-like_sf"/>
</dbReference>
<dbReference type="PANTHER" id="PTHR14043">
    <property type="entry name" value="CCAAT DISPLACEMENT PROTEIN-RELATED"/>
    <property type="match status" value="1"/>
</dbReference>
<evidence type="ECO:0000256" key="14">
    <source>
        <dbReference type="SAM" id="MobiDB-lite"/>
    </source>
</evidence>
<feature type="coiled-coil region" evidence="13">
    <location>
        <begin position="122"/>
        <end position="338"/>
    </location>
</feature>
<dbReference type="PANTHER" id="PTHR14043:SF2">
    <property type="entry name" value="HOMEOBOX PROTEIN CUT"/>
    <property type="match status" value="1"/>
</dbReference>
<comment type="caution">
    <text evidence="17">The sequence shown here is derived from an EMBL/GenBank/DDBJ whole genome shotgun (WGS) entry which is preliminary data.</text>
</comment>
<dbReference type="EMBL" id="JARK01001539">
    <property type="protein sequence ID" value="EYB91719.1"/>
    <property type="molecule type" value="Genomic_DNA"/>
</dbReference>
<dbReference type="InterPro" id="IPR010982">
    <property type="entry name" value="Lambda_DNA-bd_dom_sf"/>
</dbReference>
<feature type="compositionally biased region" description="Polar residues" evidence="14">
    <location>
        <begin position="447"/>
        <end position="458"/>
    </location>
</feature>
<feature type="domain" description="CUT" evidence="16">
    <location>
        <begin position="930"/>
        <end position="1017"/>
    </location>
</feature>
<dbReference type="InterPro" id="IPR057476">
    <property type="entry name" value="Cux_N"/>
</dbReference>
<dbReference type="SUPFAM" id="SSF46689">
    <property type="entry name" value="Homeodomain-like"/>
    <property type="match status" value="1"/>
</dbReference>
<keyword evidence="9 10" id="KW-0539">Nucleus</keyword>
<feature type="compositionally biased region" description="Low complexity" evidence="14">
    <location>
        <begin position="877"/>
        <end position="887"/>
    </location>
</feature>
<evidence type="ECO:0000256" key="5">
    <source>
        <dbReference type="ARBA" id="ARBA00023054"/>
    </source>
</evidence>
<evidence type="ECO:0000256" key="6">
    <source>
        <dbReference type="ARBA" id="ARBA00023125"/>
    </source>
</evidence>
<evidence type="ECO:0000256" key="3">
    <source>
        <dbReference type="ARBA" id="ARBA00022737"/>
    </source>
</evidence>
<feature type="region of interest" description="Disordered" evidence="14">
    <location>
        <begin position="1172"/>
        <end position="1196"/>
    </location>
</feature>
<evidence type="ECO:0000256" key="9">
    <source>
        <dbReference type="ARBA" id="ARBA00023242"/>
    </source>
</evidence>
<dbReference type="OrthoDB" id="10257567at2759"/>
<dbReference type="InterPro" id="IPR001356">
    <property type="entry name" value="HD"/>
</dbReference>
<name>A0A016SN14_9BILA</name>
<dbReference type="SMART" id="SM01109">
    <property type="entry name" value="CUT"/>
    <property type="match status" value="3"/>
</dbReference>
<keyword evidence="5 13" id="KW-0175">Coiled coil</keyword>
<dbReference type="FunFam" id="1.10.260.40:FF:000027">
    <property type="entry name" value="Homeobox protein cut-like"/>
    <property type="match status" value="1"/>
</dbReference>
<keyword evidence="8 12" id="KW-0804">Transcription</keyword>
<keyword evidence="18" id="KW-1185">Reference proteome</keyword>
<dbReference type="PROSITE" id="PS50071">
    <property type="entry name" value="HOMEOBOX_2"/>
    <property type="match status" value="1"/>
</dbReference>
<proteinExistence type="inferred from homology"/>
<evidence type="ECO:0000313" key="17">
    <source>
        <dbReference type="EMBL" id="EYB91719.1"/>
    </source>
</evidence>
<feature type="domain" description="CUT" evidence="16">
    <location>
        <begin position="790"/>
        <end position="877"/>
    </location>
</feature>
<feature type="DNA-binding region" description="Homeobox" evidence="10">
    <location>
        <begin position="1047"/>
        <end position="1106"/>
    </location>
</feature>
<evidence type="ECO:0000256" key="13">
    <source>
        <dbReference type="SAM" id="Coils"/>
    </source>
</evidence>
<comment type="subcellular location">
    <subcellularLocation>
        <location evidence="1 10 11">Nucleus</location>
    </subcellularLocation>
</comment>
<dbReference type="Gene3D" id="1.10.10.60">
    <property type="entry name" value="Homeodomain-like"/>
    <property type="match status" value="1"/>
</dbReference>
<evidence type="ECO:0000256" key="1">
    <source>
        <dbReference type="ARBA" id="ARBA00004123"/>
    </source>
</evidence>
<feature type="region of interest" description="Disordered" evidence="14">
    <location>
        <begin position="484"/>
        <end position="509"/>
    </location>
</feature>
<dbReference type="Pfam" id="PF25398">
    <property type="entry name" value="CUX1_N"/>
    <property type="match status" value="1"/>
</dbReference>
<feature type="compositionally biased region" description="Basic and acidic residues" evidence="14">
    <location>
        <begin position="497"/>
        <end position="509"/>
    </location>
</feature>
<keyword evidence="4 12" id="KW-0805">Transcription regulation</keyword>
<feature type="region of interest" description="Disordered" evidence="14">
    <location>
        <begin position="439"/>
        <end position="467"/>
    </location>
</feature>
<dbReference type="STRING" id="53326.A0A016SN14"/>
<evidence type="ECO:0000256" key="4">
    <source>
        <dbReference type="ARBA" id="ARBA00023015"/>
    </source>
</evidence>
<dbReference type="SMART" id="SM00389">
    <property type="entry name" value="HOX"/>
    <property type="match status" value="1"/>
</dbReference>
<evidence type="ECO:0000259" key="15">
    <source>
        <dbReference type="PROSITE" id="PS50071"/>
    </source>
</evidence>
<evidence type="ECO:0000256" key="2">
    <source>
        <dbReference type="ARBA" id="ARBA00008190"/>
    </source>
</evidence>
<dbReference type="Pfam" id="PF02376">
    <property type="entry name" value="CUT"/>
    <property type="match status" value="3"/>
</dbReference>
<dbReference type="Gene3D" id="1.10.260.40">
    <property type="entry name" value="lambda repressor-like DNA-binding domains"/>
    <property type="match status" value="3"/>
</dbReference>
<evidence type="ECO:0000256" key="12">
    <source>
        <dbReference type="RuleBase" id="RU361129"/>
    </source>
</evidence>